<dbReference type="AlphaFoldDB" id="A0A0A3YQ35"/>
<feature type="domain" description="SGNH hydrolase-type esterase" evidence="1">
    <location>
        <begin position="210"/>
        <end position="383"/>
    </location>
</feature>
<dbReference type="RefSeq" id="WP_041958550.1">
    <property type="nucleotide sequence ID" value="NZ_JRPN01000024.1"/>
</dbReference>
<sequence length="691" mass="71775">MEIPNITFSVGNQTYYLRQECEAPFDAVRIRVWNTIAAPTGVFSAVVASTETTLRDTASNKFEPISGGAPFNSVVTSGPGWRAVTWGGAAVSGSAGAGNATATYVESDWVIVPSLNRADGSARPLLLVRLFANGSAAGANYSGTQIVGDRYDIDYSRVYELGVFGGDGVTTLTNEPTNYFRSSASALSPLVSIEFRYRGNVVAISIINGGDSVTGGVQSNGSQVGDGQDGWQQRAILGVSTPDAPFTFMNVGQSGQTSSTFMPALTSVLNSGVRPDYIFIPTGSRNDGYGSNSIADTYFTRVDALIALCATLAPKPKIVMWNDVPLYNATHGGNATVDATQAYALTLAQARLAAGSIFAIVDTYDAVALGSPAVWDTADNLHPASGSVEPTRPATPLMAATFKAFLRPSFGPIITRPASSFAGISFAQVNSACIVRPAQVSGSGTITRHYQWKLAGVNVGTDSVISPTWASGDIGKVPTCVETVSGVGPNVSSTATFQAVTAAVTNGIATSNAIGSFTSVTDLTFTQDQTDPFGNANTAWTVTEGTASAAHAASQVSLMNYTLNTVYTTSMYVKAGGATPQTAFQMMFDSARFGASAYANFDYLGGSGGCVTTVGAGLISARMRPCEEVPGWYRCEITAQCTSGGTGRSIFKMSNSNGAARLAGYVGASKTQVWYNAQTNAASSAQANVVT</sequence>
<evidence type="ECO:0000259" key="1">
    <source>
        <dbReference type="Pfam" id="PF13472"/>
    </source>
</evidence>
<dbReference type="Proteomes" id="UP000030377">
    <property type="component" value="Unassembled WGS sequence"/>
</dbReference>
<dbReference type="Gene3D" id="3.40.50.1110">
    <property type="entry name" value="SGNH hydrolase"/>
    <property type="match status" value="1"/>
</dbReference>
<organism evidence="2 3">
    <name type="scientific">Bradyrhizobium japonicum</name>
    <dbReference type="NCBI Taxonomy" id="375"/>
    <lineage>
        <taxon>Bacteria</taxon>
        <taxon>Pseudomonadati</taxon>
        <taxon>Pseudomonadota</taxon>
        <taxon>Alphaproteobacteria</taxon>
        <taxon>Hyphomicrobiales</taxon>
        <taxon>Nitrobacteraceae</taxon>
        <taxon>Bradyrhizobium</taxon>
    </lineage>
</organism>
<comment type="caution">
    <text evidence="2">The sequence shown here is derived from an EMBL/GenBank/DDBJ whole genome shotgun (WGS) entry which is preliminary data.</text>
</comment>
<evidence type="ECO:0000313" key="2">
    <source>
        <dbReference type="EMBL" id="KGT75803.1"/>
    </source>
</evidence>
<dbReference type="EMBL" id="JRPN01000024">
    <property type="protein sequence ID" value="KGT75803.1"/>
    <property type="molecule type" value="Genomic_DNA"/>
</dbReference>
<dbReference type="InterPro" id="IPR036514">
    <property type="entry name" value="SGNH_hydro_sf"/>
</dbReference>
<accession>A0A0A3YQ35</accession>
<dbReference type="CDD" id="cd00229">
    <property type="entry name" value="SGNH_hydrolase"/>
    <property type="match status" value="1"/>
</dbReference>
<gene>
    <name evidence="2" type="ORF">MA20_31925</name>
</gene>
<evidence type="ECO:0000313" key="3">
    <source>
        <dbReference type="Proteomes" id="UP000030377"/>
    </source>
</evidence>
<dbReference type="Pfam" id="PF13472">
    <property type="entry name" value="Lipase_GDSL_2"/>
    <property type="match status" value="1"/>
</dbReference>
<reference evidence="2 3" key="1">
    <citation type="submission" date="2014-09" db="EMBL/GenBank/DDBJ databases">
        <title>Draft genome of Bradyrhizobium japonicum Is-34.</title>
        <authorList>
            <person name="Tsurumaru H."/>
            <person name="Yamakawa T."/>
            <person name="Hashimoto S."/>
            <person name="Okizaki K."/>
            <person name="Kanesaki Y."/>
            <person name="Yoshikawa H."/>
            <person name="Yajima S."/>
        </authorList>
    </citation>
    <scope>NUCLEOTIDE SEQUENCE [LARGE SCALE GENOMIC DNA]</scope>
    <source>
        <strain evidence="2 3">Is-34</strain>
    </source>
</reference>
<name>A0A0A3YQ35_BRAJP</name>
<proteinExistence type="predicted"/>
<protein>
    <recommendedName>
        <fullName evidence="1">SGNH hydrolase-type esterase domain-containing protein</fullName>
    </recommendedName>
</protein>
<dbReference type="GO" id="GO:0016788">
    <property type="term" value="F:hydrolase activity, acting on ester bonds"/>
    <property type="evidence" value="ECO:0007669"/>
    <property type="project" value="UniProtKB-ARBA"/>
</dbReference>
<dbReference type="InterPro" id="IPR013830">
    <property type="entry name" value="SGNH_hydro"/>
</dbReference>
<dbReference type="SUPFAM" id="SSF52266">
    <property type="entry name" value="SGNH hydrolase"/>
    <property type="match status" value="1"/>
</dbReference>